<dbReference type="GO" id="GO:0008168">
    <property type="term" value="F:methyltransferase activity"/>
    <property type="evidence" value="ECO:0007669"/>
    <property type="project" value="UniProtKB-KW"/>
</dbReference>
<dbReference type="STRING" id="675864.SAMN04489747_2080"/>
<dbReference type="Pfam" id="PF13649">
    <property type="entry name" value="Methyltransf_25"/>
    <property type="match status" value="1"/>
</dbReference>
<keyword evidence="1 5" id="KW-0489">Methyltransferase</keyword>
<reference evidence="5 6" key="1">
    <citation type="submission" date="2016-10" db="EMBL/GenBank/DDBJ databases">
        <authorList>
            <person name="de Groot N.N."/>
        </authorList>
    </citation>
    <scope>NUCLEOTIDE SEQUENCE [LARGE SCALE GENOMIC DNA]</scope>
    <source>
        <strain evidence="5 6">MON 2.2</strain>
    </source>
</reference>
<dbReference type="Proteomes" id="UP000198546">
    <property type="component" value="Chromosome i"/>
</dbReference>
<dbReference type="Gene3D" id="3.40.50.150">
    <property type="entry name" value="Vaccinia Virus protein VP39"/>
    <property type="match status" value="1"/>
</dbReference>
<keyword evidence="3" id="KW-0949">S-adenosyl-L-methionine</keyword>
<dbReference type="GO" id="GO:0032259">
    <property type="term" value="P:methylation"/>
    <property type="evidence" value="ECO:0007669"/>
    <property type="project" value="UniProtKB-KW"/>
</dbReference>
<evidence type="ECO:0000256" key="3">
    <source>
        <dbReference type="ARBA" id="ARBA00022691"/>
    </source>
</evidence>
<gene>
    <name evidence="5" type="ORF">SAMN04489747_2080</name>
</gene>
<proteinExistence type="predicted"/>
<dbReference type="SUPFAM" id="SSF53335">
    <property type="entry name" value="S-adenosyl-L-methionine-dependent methyltransferases"/>
    <property type="match status" value="1"/>
</dbReference>
<evidence type="ECO:0000313" key="6">
    <source>
        <dbReference type="Proteomes" id="UP000198546"/>
    </source>
</evidence>
<dbReference type="PANTHER" id="PTHR43464">
    <property type="entry name" value="METHYLTRANSFERASE"/>
    <property type="match status" value="1"/>
</dbReference>
<evidence type="ECO:0000256" key="1">
    <source>
        <dbReference type="ARBA" id="ARBA00022603"/>
    </source>
</evidence>
<dbReference type="InterPro" id="IPR041698">
    <property type="entry name" value="Methyltransf_25"/>
</dbReference>
<name>A0A1G6YSJ2_9ACTN</name>
<dbReference type="EMBL" id="LT629688">
    <property type="protein sequence ID" value="SDD93003.1"/>
    <property type="molecule type" value="Genomic_DNA"/>
</dbReference>
<protein>
    <submittedName>
        <fullName evidence="5">Methyltransferase domain-containing protein</fullName>
    </submittedName>
</protein>
<organism evidence="5 6">
    <name type="scientific">Auraticoccus monumenti</name>
    <dbReference type="NCBI Taxonomy" id="675864"/>
    <lineage>
        <taxon>Bacteria</taxon>
        <taxon>Bacillati</taxon>
        <taxon>Actinomycetota</taxon>
        <taxon>Actinomycetes</taxon>
        <taxon>Propionibacteriales</taxon>
        <taxon>Propionibacteriaceae</taxon>
        <taxon>Auraticoccus</taxon>
    </lineage>
</organism>
<keyword evidence="6" id="KW-1185">Reference proteome</keyword>
<dbReference type="RefSeq" id="WP_197678992.1">
    <property type="nucleotide sequence ID" value="NZ_LT629688.1"/>
</dbReference>
<dbReference type="CDD" id="cd02440">
    <property type="entry name" value="AdoMet_MTases"/>
    <property type="match status" value="1"/>
</dbReference>
<evidence type="ECO:0000256" key="2">
    <source>
        <dbReference type="ARBA" id="ARBA00022679"/>
    </source>
</evidence>
<dbReference type="PANTHER" id="PTHR43464:SF19">
    <property type="entry name" value="UBIQUINONE BIOSYNTHESIS O-METHYLTRANSFERASE, MITOCHONDRIAL"/>
    <property type="match status" value="1"/>
</dbReference>
<feature type="domain" description="Methyltransferase" evidence="4">
    <location>
        <begin position="72"/>
        <end position="162"/>
    </location>
</feature>
<dbReference type="InterPro" id="IPR029063">
    <property type="entry name" value="SAM-dependent_MTases_sf"/>
</dbReference>
<keyword evidence="2 5" id="KW-0808">Transferase</keyword>
<accession>A0A1G6YSJ2</accession>
<dbReference type="AlphaFoldDB" id="A0A1G6YSJ2"/>
<evidence type="ECO:0000259" key="4">
    <source>
        <dbReference type="Pfam" id="PF13649"/>
    </source>
</evidence>
<sequence>MTRDWDLRADELSGEAIAAGQPAAWFERLYAEGAAGAVGMPWDRDTPQPQLVDWWTPRPGFADGRGRRAVVVGCGLGADAEHAASHGFETTGFDVSATAIDQARQRHPGSTVDYRVIDLLDLPADLVGRYDLVVEVFTLQALPDPPRTRAAAAVTSLLAPGGTLVAIAFRDIGAPPPDRPPYPLTRRDLALLETTEVRMVQAEEVAHPARWVATYERRSWLPHPWQPAAVEGCRHYPVPARRRLRRRPAIARRHG</sequence>
<evidence type="ECO:0000313" key="5">
    <source>
        <dbReference type="EMBL" id="SDD93003.1"/>
    </source>
</evidence>